<protein>
    <submittedName>
        <fullName evidence="1">Uncharacterized protein</fullName>
    </submittedName>
</protein>
<dbReference type="Proteomes" id="UP000830395">
    <property type="component" value="Chromosome 22"/>
</dbReference>
<sequence>MGCCFSKELNPNLVSERTSLLQTSVTESCSDQDVKQYSSVTELAEEKRPECGQTNRAVDFRSDASSAYLSASLGSIDKRSSCVQDGTVVRDEFKDDSRNKLVGEVSKDSDIQAQTEPAVLNSVKRRIAENAVKRANWFCEVDSSQRADSTRFKPRCENTTAARTRAPNGRHVRATCTSDDDSSEVSITQKQELGDTKSSVSQKSDVFFTTKYPYDDLLDSNEKRSDFLTSDCSLKRRTQSFYSICSIDADDLGGEREPAAVTLPAAFDHTDLLANTETKVFITVSLSDAALETLNGTKETQEDGEMVSEDLPPLNTSHVLPDVIGTFCDVGSDENAASEKCVSVPPEDRLMEKSETHGHKSHIPGLHKTVDETIPDLLERNDRLSESVVDHTDVDCSCQTRVNTDPELINVSKLEVTEMGCEVHRPETPEQEPKSGFSESRNLDNKEKHLNSCGEPKQVETNTEVNLSVMSETWPERVPHSRVKPLNESPQDFLRSEISSVSQIIEDEPSFFVASSLEHERDLKSRGFITESSSRDADTLSLSSKSCFSPVKDSTSEPGESICSYAEREDAATEPEPRSEFNSVQSLNSFTSDISGGNSDVLQPKTFQTGLVDYPGFDACLLLTHHDAEKREINLGMEDVTCHISSTELSDVALESEIADERVETSENSVHINSSTDYDDPLEANQSLVKDFSENSMNLTRIEQIFSSSSVVASSHADFSAHANLLEGALLNPEDLKISEKQMFPASAKECFNMKEEVTCCLNETLIKAECFNEHALEGPNEFSLSISHVTAPEMELQNSTSMDFDFTLSRNNDEQVVRLLLEGSSENAALSVHSSRHAEPPDTFESTTLSKNSTQCESAHIPTDTLLGKTETPSFSDPSNQEPELSCGEVQDVHMISAAEQQVVIDYRAPLGRAIRPVFEIGEPAHALDGHDSSDEGMECFVMSRLQRYQLDGLHVSGSSCGLGTAGMCPVPNFSADKIIPLPVEPDQVDLYASTPSYEIQFLGPNTVTVPAQVENPESLTLTNESERERGVLNMVSDLLGKSEVNEDGDCSHFLSVWAGEPELESAWQYRLSEEELMGRDGQEEGTAASALDSERVQAFAAAYPYSLLVSDGACVWDWQNAYGQLESTKVSDLNPNAKAWASYIPNQEASGPAYTHRLQLWVDSSDAGNSGGYVPSDDGKKWNEEPQVPVSVGLPSAEPAEPVDMETADNQLPSGSQQDTNIKGSDGSDSSKQLEDLREQLKATLEFCLSRENLANDMYLISQMDSDQYVPIVTVANLDQIKKLSTDVDLIADILKTLPLVQVDKCGEKVRPNQNRCIVILREVPEATPIEEVESLFKSDKLPRFVHCEFAYNDNWFITFESEADAQLAYQYLREEVKTFQGKPIKARIKAKAIAVNTFVPKNGYRPVDMSSNMQQRFTSYYIPPAFGAQQQFPPFYRLVTHQGWSTTQGYLDPSLVTPFTNPGFINGFAGSPTFKSATAPLTARAYQPRNRNHSKSHIRPSAPAAERGTALLENPGSFTNSTERIPNGTRAPHAHQLGSRPRLSSAPSYPRREQVGSGRMEMNGADYSPVMGRGRRNGYGYKKRREDKFTKASTQSPPPAPERAPSPSFELGLSSFPPLPGAAGNLKPEVKSENSLENRLSDIVTGVAKDKPVNKDAASSCVTSGTHREPTQTVNPVPQPAVEPQNPLSPTYKLSSVKSQEVKLKEMTSPAASDPKGPVQITPATVSDPLSAEPLNCSSHGNRVTPRSVRGYGRRRRSSHQSSPNPPPLHLLPQKNPPHSTLQSPEAEKPDPRLPNLRLTEPERPGSVIRGPETRRLSPEIRAAAEERTLSGSGLGTVSPLGPAARAHSEH</sequence>
<accession>A0ACC5ZD31</accession>
<proteinExistence type="predicted"/>
<organism evidence="1 2">
    <name type="scientific">Pangasius djambal</name>
    <dbReference type="NCBI Taxonomy" id="1691987"/>
    <lineage>
        <taxon>Eukaryota</taxon>
        <taxon>Metazoa</taxon>
        <taxon>Chordata</taxon>
        <taxon>Craniata</taxon>
        <taxon>Vertebrata</taxon>
        <taxon>Euteleostomi</taxon>
        <taxon>Actinopterygii</taxon>
        <taxon>Neopterygii</taxon>
        <taxon>Teleostei</taxon>
        <taxon>Ostariophysi</taxon>
        <taxon>Siluriformes</taxon>
        <taxon>Pangasiidae</taxon>
        <taxon>Pangasius</taxon>
    </lineage>
</organism>
<keyword evidence="2" id="KW-1185">Reference proteome</keyword>
<comment type="caution">
    <text evidence="1">The sequence shown here is derived from an EMBL/GenBank/DDBJ whole genome shotgun (WGS) entry which is preliminary data.</text>
</comment>
<reference evidence="1" key="1">
    <citation type="submission" date="2020-02" db="EMBL/GenBank/DDBJ databases">
        <title>Genome sequencing of the panga catfish, Pangasius djambal.</title>
        <authorList>
            <person name="Wen M."/>
            <person name="Zahm M."/>
            <person name="Roques C."/>
            <person name="Cabau C."/>
            <person name="Klopp C."/>
            <person name="Donnadieu C."/>
            <person name="Jouanno E."/>
            <person name="Avarre J.-C."/>
            <person name="Campet M."/>
            <person name="Ha T."/>
            <person name="Dugue R."/>
            <person name="Lampietro C."/>
            <person name="Louis A."/>
            <person name="Herpin A."/>
            <person name="Echchiki A."/>
            <person name="Berthelot C."/>
            <person name="Parey E."/>
            <person name="Roest-Crollius H."/>
            <person name="Braasch I."/>
            <person name="Postlethwait J.H."/>
            <person name="Bobe J."/>
            <person name="Montfort J."/>
            <person name="Bouchez O."/>
            <person name="Begum T."/>
            <person name="Schartl M."/>
            <person name="Gustiano R."/>
            <person name="Guiguen Y."/>
        </authorList>
    </citation>
    <scope>NUCLEOTIDE SEQUENCE</scope>
    <source>
        <strain evidence="1">Pdj_M5554</strain>
    </source>
</reference>
<evidence type="ECO:0000313" key="1">
    <source>
        <dbReference type="EMBL" id="MCJ8745911.1"/>
    </source>
</evidence>
<evidence type="ECO:0000313" key="2">
    <source>
        <dbReference type="Proteomes" id="UP000830395"/>
    </source>
</evidence>
<dbReference type="EMBL" id="CM040996">
    <property type="protein sequence ID" value="MCJ8745911.1"/>
    <property type="molecule type" value="Genomic_DNA"/>
</dbReference>
<name>A0ACC5ZD31_9TELE</name>
<gene>
    <name evidence="1" type="ORF">PDJAM_G00135990</name>
</gene>